<gene>
    <name evidence="10" type="ORF">SAMEA4029010_CIC11G00000005264</name>
</gene>
<dbReference type="Gene3D" id="1.10.20.10">
    <property type="entry name" value="Histone, subunit A"/>
    <property type="match status" value="1"/>
</dbReference>
<dbReference type="GO" id="GO:0003677">
    <property type="term" value="F:DNA binding"/>
    <property type="evidence" value="ECO:0007669"/>
    <property type="project" value="TreeGrafter"/>
</dbReference>
<feature type="domain" description="Transcription initiation factor TFIID subunit 12" evidence="9">
    <location>
        <begin position="431"/>
        <end position="503"/>
    </location>
</feature>
<dbReference type="GO" id="GO:0005669">
    <property type="term" value="C:transcription factor TFIID complex"/>
    <property type="evidence" value="ECO:0007669"/>
    <property type="project" value="InterPro"/>
</dbReference>
<dbReference type="InterPro" id="IPR009072">
    <property type="entry name" value="Histone-fold"/>
</dbReference>
<dbReference type="EMBL" id="LT635757">
    <property type="protein sequence ID" value="SGZ49544.1"/>
    <property type="molecule type" value="Genomic_DNA"/>
</dbReference>
<feature type="compositionally biased region" description="Low complexity" evidence="8">
    <location>
        <begin position="69"/>
        <end position="79"/>
    </location>
</feature>
<dbReference type="FunFam" id="1.10.20.10:FF:000011">
    <property type="entry name" value="Transcription initiation factor TFIID subunit 12"/>
    <property type="match status" value="1"/>
</dbReference>
<name>A0A1L0D0S5_9ASCO</name>
<feature type="region of interest" description="Disordered" evidence="8">
    <location>
        <begin position="306"/>
        <end position="351"/>
    </location>
</feature>
<protein>
    <recommendedName>
        <fullName evidence="6">TBP-associated factor 12</fullName>
    </recommendedName>
    <alternativeName>
        <fullName evidence="7">Transcription initiation factor TFIID subunit 12</fullName>
    </alternativeName>
</protein>
<evidence type="ECO:0000256" key="6">
    <source>
        <dbReference type="ARBA" id="ARBA00075089"/>
    </source>
</evidence>
<evidence type="ECO:0000256" key="8">
    <source>
        <dbReference type="SAM" id="MobiDB-lite"/>
    </source>
</evidence>
<dbReference type="InterPro" id="IPR003228">
    <property type="entry name" value="TFIID_TAF12_dom"/>
</dbReference>
<evidence type="ECO:0000256" key="2">
    <source>
        <dbReference type="ARBA" id="ARBA00007530"/>
    </source>
</evidence>
<evidence type="ECO:0000256" key="3">
    <source>
        <dbReference type="ARBA" id="ARBA00023015"/>
    </source>
</evidence>
<keyword evidence="5" id="KW-0539">Nucleus</keyword>
<dbReference type="CDD" id="cd07981">
    <property type="entry name" value="HFD_TAF12"/>
    <property type="match status" value="1"/>
</dbReference>
<keyword evidence="4" id="KW-0804">Transcription</keyword>
<sequence length="543" mass="56483">MSQSPNPNQQNMILMMQPAQVTQLVEALKEELAQGKAAGADTAKARQHLQKANQIKQVLLKYQQQQRAQQARANGQAGATSGNQAPQGQQMTGMAAGNQMGTGAPAATGAQASSMGQQQYTNTIPPGSGRQGSPSSMVNTGMGDVAQGRPTTGATSATGSTGATGAAGASGVTKEKYDQVRIRIQDLERKIRALETSKRPDMKEEETKQINDQLNEFRLKYSQYSKFALYMRNQLMEQSRAASLTAASPAPRAGSPGANMGGGAAVSSAPHNINVQAPRAAAATTAGSAPTPATTNPAVVVANANATSSGAQDTSRPASAQALGPQTGAGTPNKGLSASPQPKDGAGVPGVNLLGITKPSVPSLPILSTINVNPPTPITLKPGSNNMRPTLAGGSASGLGPMMGSPAIVRMPTFDMASTGPIPDNSGRVLTKRKLTELVNTIGADEGDGKTTIDGDVEELLLDLADEFVLSVTTFACRLAKHRKTESVDVRDVQLHLERNWNIRIPGHAMDEIRGMRKWQPSSSYNQKVSGVEIAKAVNGNIN</sequence>
<dbReference type="Proteomes" id="UP000182334">
    <property type="component" value="Chromosome II"/>
</dbReference>
<proteinExistence type="inferred from homology"/>
<feature type="region of interest" description="Disordered" evidence="8">
    <location>
        <begin position="69"/>
        <end position="176"/>
    </location>
</feature>
<reference evidence="10 11" key="1">
    <citation type="submission" date="2016-10" db="EMBL/GenBank/DDBJ databases">
        <authorList>
            <person name="de Groot N.N."/>
        </authorList>
    </citation>
    <scope>NUCLEOTIDE SEQUENCE [LARGE SCALE GENOMIC DNA]</scope>
    <source>
        <strain evidence="10 11">CBS 141442</strain>
    </source>
</reference>
<dbReference type="AlphaFoldDB" id="A0A1L0D0S5"/>
<accession>A0A1L0D0S5</accession>
<keyword evidence="3" id="KW-0805">Transcription regulation</keyword>
<dbReference type="PANTHER" id="PTHR12264:SF21">
    <property type="entry name" value="TRANSCRIPTION INITIATION FACTOR TFIID SUBUNIT 12"/>
    <property type="match status" value="1"/>
</dbReference>
<feature type="compositionally biased region" description="Low complexity" evidence="8">
    <location>
        <begin position="151"/>
        <end position="171"/>
    </location>
</feature>
<dbReference type="GO" id="GO:0017025">
    <property type="term" value="F:TBP-class protein binding"/>
    <property type="evidence" value="ECO:0007669"/>
    <property type="project" value="TreeGrafter"/>
</dbReference>
<evidence type="ECO:0000256" key="1">
    <source>
        <dbReference type="ARBA" id="ARBA00004123"/>
    </source>
</evidence>
<evidence type="ECO:0000313" key="11">
    <source>
        <dbReference type="Proteomes" id="UP000182334"/>
    </source>
</evidence>
<keyword evidence="11" id="KW-1185">Reference proteome</keyword>
<dbReference type="Pfam" id="PF03847">
    <property type="entry name" value="TFIID_20kDa"/>
    <property type="match status" value="1"/>
</dbReference>
<dbReference type="GO" id="GO:0051123">
    <property type="term" value="P:RNA polymerase II preinitiation complex assembly"/>
    <property type="evidence" value="ECO:0007669"/>
    <property type="project" value="TreeGrafter"/>
</dbReference>
<feature type="region of interest" description="Disordered" evidence="8">
    <location>
        <begin position="246"/>
        <end position="269"/>
    </location>
</feature>
<dbReference type="GO" id="GO:0046982">
    <property type="term" value="F:protein heterodimerization activity"/>
    <property type="evidence" value="ECO:0007669"/>
    <property type="project" value="InterPro"/>
</dbReference>
<feature type="compositionally biased region" description="Polar residues" evidence="8">
    <location>
        <begin position="328"/>
        <end position="340"/>
    </location>
</feature>
<dbReference type="STRING" id="45354.A0A1L0D0S5"/>
<dbReference type="GO" id="GO:0000124">
    <property type="term" value="C:SAGA complex"/>
    <property type="evidence" value="ECO:0007669"/>
    <property type="project" value="InterPro"/>
</dbReference>
<evidence type="ECO:0000256" key="5">
    <source>
        <dbReference type="ARBA" id="ARBA00023242"/>
    </source>
</evidence>
<feature type="compositionally biased region" description="Low complexity" evidence="8">
    <location>
        <begin position="246"/>
        <end position="258"/>
    </location>
</feature>
<feature type="compositionally biased region" description="Low complexity" evidence="8">
    <location>
        <begin position="99"/>
        <end position="115"/>
    </location>
</feature>
<evidence type="ECO:0000256" key="4">
    <source>
        <dbReference type="ARBA" id="ARBA00023163"/>
    </source>
</evidence>
<feature type="compositionally biased region" description="Polar residues" evidence="8">
    <location>
        <begin position="80"/>
        <end position="92"/>
    </location>
</feature>
<dbReference type="SUPFAM" id="SSF47113">
    <property type="entry name" value="Histone-fold"/>
    <property type="match status" value="1"/>
</dbReference>
<evidence type="ECO:0000313" key="10">
    <source>
        <dbReference type="EMBL" id="SGZ49544.1"/>
    </source>
</evidence>
<evidence type="ECO:0000259" key="9">
    <source>
        <dbReference type="Pfam" id="PF03847"/>
    </source>
</evidence>
<feature type="compositionally biased region" description="Low complexity" evidence="8">
    <location>
        <begin position="125"/>
        <end position="136"/>
    </location>
</feature>
<dbReference type="PANTHER" id="PTHR12264">
    <property type="entry name" value="TRANSCRIPTION INITIATION FACTOR TFIID SUBUNIT 12"/>
    <property type="match status" value="1"/>
</dbReference>
<organism evidence="10 11">
    <name type="scientific">Sungouiella intermedia</name>
    <dbReference type="NCBI Taxonomy" id="45354"/>
    <lineage>
        <taxon>Eukaryota</taxon>
        <taxon>Fungi</taxon>
        <taxon>Dikarya</taxon>
        <taxon>Ascomycota</taxon>
        <taxon>Saccharomycotina</taxon>
        <taxon>Pichiomycetes</taxon>
        <taxon>Metschnikowiaceae</taxon>
        <taxon>Sungouiella</taxon>
    </lineage>
</organism>
<dbReference type="InterPro" id="IPR037794">
    <property type="entry name" value="TAF12"/>
</dbReference>
<comment type="similarity">
    <text evidence="2">Belongs to the TAF12 family.</text>
</comment>
<dbReference type="OrthoDB" id="2193432at2759"/>
<comment type="subcellular location">
    <subcellularLocation>
        <location evidence="1">Nucleus</location>
    </subcellularLocation>
</comment>
<evidence type="ECO:0000256" key="7">
    <source>
        <dbReference type="ARBA" id="ARBA00093657"/>
    </source>
</evidence>